<feature type="transmembrane region" description="Helical" evidence="2">
    <location>
        <begin position="191"/>
        <end position="210"/>
    </location>
</feature>
<feature type="compositionally biased region" description="Polar residues" evidence="1">
    <location>
        <begin position="134"/>
        <end position="144"/>
    </location>
</feature>
<dbReference type="AlphaFoldDB" id="A0AB34KDC8"/>
<keyword evidence="2" id="KW-1133">Transmembrane helix</keyword>
<reference evidence="3 4" key="1">
    <citation type="journal article" date="2020" name="Microbiol. Resour. Announc.">
        <title>Draft Genome Sequence of a Cladosporium Species Isolated from the Mesophotic Ascidian Didemnum maculosum.</title>
        <authorList>
            <person name="Gioti A."/>
            <person name="Siaperas R."/>
            <person name="Nikolaivits E."/>
            <person name="Le Goff G."/>
            <person name="Ouazzani J."/>
            <person name="Kotoulas G."/>
            <person name="Topakas E."/>
        </authorList>
    </citation>
    <scope>NUCLEOTIDE SEQUENCE [LARGE SCALE GENOMIC DNA]</scope>
    <source>
        <strain evidence="3 4">TM138-S3</strain>
    </source>
</reference>
<name>A0AB34KDC8_9PEZI</name>
<gene>
    <name evidence="3" type="ORF">WHR41_08273</name>
</gene>
<dbReference type="GeneID" id="96009715"/>
<dbReference type="RefSeq" id="XP_069226196.1">
    <property type="nucleotide sequence ID" value="XM_069376877.1"/>
</dbReference>
<evidence type="ECO:0000256" key="1">
    <source>
        <dbReference type="SAM" id="MobiDB-lite"/>
    </source>
</evidence>
<keyword evidence="4" id="KW-1185">Reference proteome</keyword>
<feature type="region of interest" description="Disordered" evidence="1">
    <location>
        <begin position="22"/>
        <end position="115"/>
    </location>
</feature>
<keyword evidence="2" id="KW-0812">Transmembrane</keyword>
<dbReference type="EMBL" id="JAAQHG020000039">
    <property type="protein sequence ID" value="KAL1583089.1"/>
    <property type="molecule type" value="Genomic_DNA"/>
</dbReference>
<proteinExistence type="predicted"/>
<dbReference type="Proteomes" id="UP000803884">
    <property type="component" value="Unassembled WGS sequence"/>
</dbReference>
<feature type="region of interest" description="Disordered" evidence="1">
    <location>
        <begin position="125"/>
        <end position="144"/>
    </location>
</feature>
<organism evidence="3 4">
    <name type="scientific">Cladosporium halotolerans</name>
    <dbReference type="NCBI Taxonomy" id="1052096"/>
    <lineage>
        <taxon>Eukaryota</taxon>
        <taxon>Fungi</taxon>
        <taxon>Dikarya</taxon>
        <taxon>Ascomycota</taxon>
        <taxon>Pezizomycotina</taxon>
        <taxon>Dothideomycetes</taxon>
        <taxon>Dothideomycetidae</taxon>
        <taxon>Cladosporiales</taxon>
        <taxon>Cladosporiaceae</taxon>
        <taxon>Cladosporium</taxon>
    </lineage>
</organism>
<accession>A0AB34KDC8</accession>
<comment type="caution">
    <text evidence="3">The sequence shown here is derived from an EMBL/GenBank/DDBJ whole genome shotgun (WGS) entry which is preliminary data.</text>
</comment>
<evidence type="ECO:0000256" key="2">
    <source>
        <dbReference type="SAM" id="Phobius"/>
    </source>
</evidence>
<protein>
    <submittedName>
        <fullName evidence="3">Uncharacterized protein</fullName>
    </submittedName>
</protein>
<keyword evidence="2" id="KW-0472">Membrane</keyword>
<sequence>MSAVASAYTSCGEEAQTTLTSAIESMCVSSDHEDLSQEPAAPAAPTDDENEEPDTAYGSFANASPVEVQPSEEAPPPEPSVAIASEPIGYDQTHSTSTVETPPAPTELPTNIAAPETPITTAAASLATDTSEAPESSSFPDSVVTTQQITEGDPTGLVAAPSDSCAATAQQSCNATGTVAVFTGKAAAEGVAASAGLLVLAVAAMSWAFAEL</sequence>
<evidence type="ECO:0000313" key="3">
    <source>
        <dbReference type="EMBL" id="KAL1583089.1"/>
    </source>
</evidence>
<evidence type="ECO:0000313" key="4">
    <source>
        <dbReference type="Proteomes" id="UP000803884"/>
    </source>
</evidence>